<dbReference type="Gene3D" id="3.40.50.300">
    <property type="entry name" value="P-loop containing nucleotide triphosphate hydrolases"/>
    <property type="match status" value="1"/>
</dbReference>
<gene>
    <name evidence="1" type="ORF">ACFOHV_20960</name>
</gene>
<dbReference type="EMBL" id="JBHRTG010000019">
    <property type="protein sequence ID" value="MFC3165758.1"/>
    <property type="molecule type" value="Genomic_DNA"/>
</dbReference>
<organism evidence="1 2">
    <name type="scientific">Ciceribacter thiooxidans</name>
    <dbReference type="NCBI Taxonomy" id="1969821"/>
    <lineage>
        <taxon>Bacteria</taxon>
        <taxon>Pseudomonadati</taxon>
        <taxon>Pseudomonadota</taxon>
        <taxon>Alphaproteobacteria</taxon>
        <taxon>Hyphomicrobiales</taxon>
        <taxon>Rhizobiaceae</taxon>
        <taxon>Ciceribacter</taxon>
    </lineage>
</organism>
<dbReference type="InterPro" id="IPR027417">
    <property type="entry name" value="P-loop_NTPase"/>
</dbReference>
<keyword evidence="1" id="KW-0067">ATP-binding</keyword>
<evidence type="ECO:0000313" key="1">
    <source>
        <dbReference type="EMBL" id="MFC3165758.1"/>
    </source>
</evidence>
<sequence length="115" mass="12576">MITQRTANVTKTILNQCNTIFAMRTFDDTGKDFLSNYIGSDYAGVLPSLEARHAVIFGKASSCENPVLVRLNDRNAFLATFRADHPVPPLPAPLAAQIAVEQQAGPDELDDEIPF</sequence>
<reference evidence="2" key="1">
    <citation type="journal article" date="2019" name="Int. J. Syst. Evol. Microbiol.">
        <title>The Global Catalogue of Microorganisms (GCM) 10K type strain sequencing project: providing services to taxonomists for standard genome sequencing and annotation.</title>
        <authorList>
            <consortium name="The Broad Institute Genomics Platform"/>
            <consortium name="The Broad Institute Genome Sequencing Center for Infectious Disease"/>
            <person name="Wu L."/>
            <person name="Ma J."/>
        </authorList>
    </citation>
    <scope>NUCLEOTIDE SEQUENCE [LARGE SCALE GENOMIC DNA]</scope>
    <source>
        <strain evidence="2">KCTC 52231</strain>
    </source>
</reference>
<dbReference type="GO" id="GO:0005524">
    <property type="term" value="F:ATP binding"/>
    <property type="evidence" value="ECO:0007669"/>
    <property type="project" value="UniProtKB-KW"/>
</dbReference>
<proteinExistence type="predicted"/>
<keyword evidence="2" id="KW-1185">Reference proteome</keyword>
<dbReference type="RefSeq" id="WP_182308341.1">
    <property type="nucleotide sequence ID" value="NZ_CP059897.1"/>
</dbReference>
<comment type="caution">
    <text evidence="1">The sequence shown here is derived from an EMBL/GenBank/DDBJ whole genome shotgun (WGS) entry which is preliminary data.</text>
</comment>
<accession>A0ABV7I8A0</accession>
<dbReference type="Proteomes" id="UP001595647">
    <property type="component" value="Unassembled WGS sequence"/>
</dbReference>
<evidence type="ECO:0000313" key="2">
    <source>
        <dbReference type="Proteomes" id="UP001595647"/>
    </source>
</evidence>
<protein>
    <submittedName>
        <fullName evidence="1">ATP-binding protein</fullName>
    </submittedName>
</protein>
<name>A0ABV7I8A0_9HYPH</name>
<keyword evidence="1" id="KW-0547">Nucleotide-binding</keyword>